<reference evidence="8" key="1">
    <citation type="journal article" date="2013" name="Genome Biol. Evol.">
        <title>Punctuated emergences of genetic and phenotypic innovations in eumetazoan, bilaterian, euteleostome, and hominidae ancestors.</title>
        <authorList>
            <person name="Wenger Y."/>
            <person name="Galliot B."/>
        </authorList>
    </citation>
    <scope>NUCLEOTIDE SEQUENCE</scope>
    <source>
        <tissue evidence="8">Whole animals</tissue>
    </source>
</reference>
<dbReference type="Gene3D" id="6.20.210.20">
    <property type="entry name" value="THAP domain"/>
    <property type="match status" value="1"/>
</dbReference>
<dbReference type="Pfam" id="PF21788">
    <property type="entry name" value="TNP-like_GBD"/>
    <property type="match status" value="1"/>
</dbReference>
<evidence type="ECO:0000256" key="6">
    <source>
        <dbReference type="SAM" id="Coils"/>
    </source>
</evidence>
<evidence type="ECO:0000256" key="3">
    <source>
        <dbReference type="ARBA" id="ARBA00022833"/>
    </source>
</evidence>
<feature type="non-terminal residue" evidence="8">
    <location>
        <position position="1"/>
    </location>
</feature>
<accession>T2M5L7</accession>
<feature type="domain" description="THAP-type" evidence="7">
    <location>
        <begin position="1"/>
        <end position="83"/>
    </location>
</feature>
<keyword evidence="2 5" id="KW-0863">Zinc-finger</keyword>
<keyword evidence="1" id="KW-0479">Metal-binding</keyword>
<dbReference type="SUPFAM" id="SSF57716">
    <property type="entry name" value="Glucocorticoid receptor-like (DNA-binding domain)"/>
    <property type="match status" value="1"/>
</dbReference>
<dbReference type="PANTHER" id="PTHR47577:SF2">
    <property type="entry name" value="THAP DOMAIN CONTAINING 9"/>
    <property type="match status" value="1"/>
</dbReference>
<dbReference type="Pfam" id="PF05485">
    <property type="entry name" value="THAP"/>
    <property type="match status" value="1"/>
</dbReference>
<gene>
    <name evidence="8" type="primary">THAP9</name>
</gene>
<dbReference type="AlphaFoldDB" id="T2M5L7"/>
<dbReference type="PANTHER" id="PTHR47577">
    <property type="entry name" value="THAP DOMAIN-CONTAINING PROTEIN 6"/>
    <property type="match status" value="1"/>
</dbReference>
<dbReference type="GO" id="GO:0008270">
    <property type="term" value="F:zinc ion binding"/>
    <property type="evidence" value="ECO:0007669"/>
    <property type="project" value="UniProtKB-KW"/>
</dbReference>
<keyword evidence="4 5" id="KW-0238">DNA-binding</keyword>
<dbReference type="InterPro" id="IPR048367">
    <property type="entry name" value="TNP-like_RNaseH_C"/>
</dbReference>
<dbReference type="OrthoDB" id="5987487at2759"/>
<feature type="coiled-coil region" evidence="6">
    <location>
        <begin position="125"/>
        <end position="166"/>
    </location>
</feature>
<dbReference type="Pfam" id="PF21787">
    <property type="entry name" value="TNP-like_RNaseH_N"/>
    <property type="match status" value="1"/>
</dbReference>
<dbReference type="PROSITE" id="PS50950">
    <property type="entry name" value="ZF_THAP"/>
    <property type="match status" value="1"/>
</dbReference>
<dbReference type="SMART" id="SM00980">
    <property type="entry name" value="THAP"/>
    <property type="match status" value="1"/>
</dbReference>
<evidence type="ECO:0000256" key="5">
    <source>
        <dbReference type="PROSITE-ProRule" id="PRU00309"/>
    </source>
</evidence>
<dbReference type="InterPro" id="IPR021896">
    <property type="entry name" value="THAP9-like_HTH"/>
</dbReference>
<evidence type="ECO:0000256" key="1">
    <source>
        <dbReference type="ARBA" id="ARBA00022723"/>
    </source>
</evidence>
<dbReference type="InterPro" id="IPR038441">
    <property type="entry name" value="THAP_Znf_sf"/>
</dbReference>
<dbReference type="EMBL" id="HAAD01001124">
    <property type="protein sequence ID" value="CDG67356.1"/>
    <property type="molecule type" value="mRNA"/>
</dbReference>
<name>T2M5L7_HYDVU</name>
<dbReference type="InterPro" id="IPR048365">
    <property type="entry name" value="TNP-like_RNaseH_N"/>
</dbReference>
<evidence type="ECO:0000259" key="7">
    <source>
        <dbReference type="PROSITE" id="PS50950"/>
    </source>
</evidence>
<evidence type="ECO:0000256" key="2">
    <source>
        <dbReference type="ARBA" id="ARBA00022771"/>
    </source>
</evidence>
<dbReference type="Pfam" id="PF12017">
    <property type="entry name" value="Tnp_P_element"/>
    <property type="match status" value="1"/>
</dbReference>
<dbReference type="Pfam" id="PF21789">
    <property type="entry name" value="TNP-like_RNaseH_C"/>
    <property type="match status" value="1"/>
</dbReference>
<proteinExistence type="evidence at transcript level"/>
<dbReference type="InterPro" id="IPR048366">
    <property type="entry name" value="TNP-like_GBD"/>
</dbReference>
<protein>
    <submittedName>
        <fullName evidence="8">THAP domain-containing protein 9</fullName>
    </submittedName>
</protein>
<organism evidence="8">
    <name type="scientific">Hydra vulgaris</name>
    <name type="common">Hydra</name>
    <name type="synonym">Hydra attenuata</name>
    <dbReference type="NCBI Taxonomy" id="6087"/>
    <lineage>
        <taxon>Eukaryota</taxon>
        <taxon>Metazoa</taxon>
        <taxon>Cnidaria</taxon>
        <taxon>Hydrozoa</taxon>
        <taxon>Hydroidolina</taxon>
        <taxon>Anthoathecata</taxon>
        <taxon>Aplanulata</taxon>
        <taxon>Hydridae</taxon>
        <taxon>Hydra</taxon>
    </lineage>
</organism>
<keyword evidence="3" id="KW-0862">Zinc</keyword>
<dbReference type="SMART" id="SM00692">
    <property type="entry name" value="DM3"/>
    <property type="match status" value="1"/>
</dbReference>
<dbReference type="GO" id="GO:0003677">
    <property type="term" value="F:DNA binding"/>
    <property type="evidence" value="ECO:0007669"/>
    <property type="project" value="UniProtKB-UniRule"/>
</dbReference>
<evidence type="ECO:0000256" key="4">
    <source>
        <dbReference type="ARBA" id="ARBA00023125"/>
    </source>
</evidence>
<sequence>MPSCCVFGCTNRTGSKNNLNEKVSFHKFPKDIEKKKKWIHNIGQENYIPSSNVTLCSEHFEKSCFDKTGQTIRLKQNSEPTVFILPKQSLKVNRKRKALSVSLTSLENEGVEGSVIDINVNFSPFKVQKNKIQNLKSKLKSAQQKNRRLKSKVKSLKKVVQCLKSNNLISSQCEEMLTTTFSGVPLEIMKRVSSIKNQHSIRTKFPDELRSFAMTLQFYSSKAYEYVRKTSEPGFTKAAFIALQAAVCASKKIGREILCSLMLDEMAIKKQVQWDGKKLRGFVDLGNGIDNDDSLPLARDALVLMVVSINSNWKVPCGYFFIDGLNGAERANLVKNCLKKLFDVGVKVVSLTCDGPSYNFAMLSELGANLKPSNLLPSFPNPSKSCEKVYVLLDVCHMLKLLRNTLADIGIIVDSNNNKIRWHYLVELEKLQSKEGIRMGNKLKLAHIEFRQQKMKVNLAAQIFSSSVADALLYCSENLKLSQFEGCGATVEFIRIVDRLYDILNSRNPFAKGYKSALRTCNKALWFPFLEMAYNYIISLKDTTGTQMILSSRKTGFIGFLIAIKSVQGIFLDWVEKEGSPLNYLLTYKLSQDHLELFFGAVRSAGMFNNNPNCQQLTATYKRLLLRSSIQCSNGNCSIRDKTHILNVLDDSFADSSTKISMTEIELIRKYDLLERKPTINDHDYADIPNFSNLSEYKKASISYIAGYVAKMTSKKII</sequence>
<keyword evidence="6" id="KW-0175">Coiled coil</keyword>
<evidence type="ECO:0000313" key="8">
    <source>
        <dbReference type="EMBL" id="CDG67356.1"/>
    </source>
</evidence>
<feature type="non-terminal residue" evidence="8">
    <location>
        <position position="718"/>
    </location>
</feature>
<dbReference type="InterPro" id="IPR006612">
    <property type="entry name" value="THAP_Znf"/>
</dbReference>